<evidence type="ECO:0000256" key="1">
    <source>
        <dbReference type="SAM" id="MobiDB-lite"/>
    </source>
</evidence>
<gene>
    <name evidence="2" type="ORF">J1N35_023101</name>
</gene>
<feature type="compositionally biased region" description="Basic residues" evidence="1">
    <location>
        <begin position="61"/>
        <end position="75"/>
    </location>
</feature>
<proteinExistence type="predicted"/>
<name>A0A9D3VHP9_9ROSI</name>
<accession>A0A9D3VHP9</accession>
<evidence type="ECO:0000313" key="2">
    <source>
        <dbReference type="EMBL" id="KAH1083340.1"/>
    </source>
</evidence>
<dbReference type="EMBL" id="JAIQCV010000007">
    <property type="protein sequence ID" value="KAH1083340.1"/>
    <property type="molecule type" value="Genomic_DNA"/>
</dbReference>
<keyword evidence="3" id="KW-1185">Reference proteome</keyword>
<evidence type="ECO:0000313" key="3">
    <source>
        <dbReference type="Proteomes" id="UP000828251"/>
    </source>
</evidence>
<organism evidence="2 3">
    <name type="scientific">Gossypium stocksii</name>
    <dbReference type="NCBI Taxonomy" id="47602"/>
    <lineage>
        <taxon>Eukaryota</taxon>
        <taxon>Viridiplantae</taxon>
        <taxon>Streptophyta</taxon>
        <taxon>Embryophyta</taxon>
        <taxon>Tracheophyta</taxon>
        <taxon>Spermatophyta</taxon>
        <taxon>Magnoliopsida</taxon>
        <taxon>eudicotyledons</taxon>
        <taxon>Gunneridae</taxon>
        <taxon>Pentapetalae</taxon>
        <taxon>rosids</taxon>
        <taxon>malvids</taxon>
        <taxon>Malvales</taxon>
        <taxon>Malvaceae</taxon>
        <taxon>Malvoideae</taxon>
        <taxon>Gossypium</taxon>
    </lineage>
</organism>
<feature type="region of interest" description="Disordered" evidence="1">
    <location>
        <begin position="52"/>
        <end position="87"/>
    </location>
</feature>
<dbReference type="Proteomes" id="UP000828251">
    <property type="component" value="Unassembled WGS sequence"/>
</dbReference>
<reference evidence="2 3" key="1">
    <citation type="journal article" date="2021" name="Plant Biotechnol. J.">
        <title>Multi-omics assisted identification of the key and species-specific regulatory components of drought-tolerant mechanisms in Gossypium stocksii.</title>
        <authorList>
            <person name="Yu D."/>
            <person name="Ke L."/>
            <person name="Zhang D."/>
            <person name="Wu Y."/>
            <person name="Sun Y."/>
            <person name="Mei J."/>
            <person name="Sun J."/>
            <person name="Sun Y."/>
        </authorList>
    </citation>
    <scope>NUCLEOTIDE SEQUENCE [LARGE SCALE GENOMIC DNA]</scope>
    <source>
        <strain evidence="3">cv. E1</strain>
        <tissue evidence="2">Leaf</tissue>
    </source>
</reference>
<protein>
    <submittedName>
        <fullName evidence="2">Uncharacterized protein</fullName>
    </submittedName>
</protein>
<comment type="caution">
    <text evidence="2">The sequence shown here is derived from an EMBL/GenBank/DDBJ whole genome shotgun (WGS) entry which is preliminary data.</text>
</comment>
<sequence length="87" mass="10154">MSHAFYSLKKANLTIKEYLFKLALFIEVPMQENLASHQKQDDAIGTKQIKDSRSYPQEFKHGHRRHGRGWSRVRTRGIGNGWSRSQP</sequence>
<dbReference type="AlphaFoldDB" id="A0A9D3VHP9"/>